<evidence type="ECO:0000313" key="3">
    <source>
        <dbReference type="Proteomes" id="UP001391051"/>
    </source>
</evidence>
<dbReference type="Proteomes" id="UP001391051">
    <property type="component" value="Unassembled WGS sequence"/>
</dbReference>
<dbReference type="PANTHER" id="PTHR39596:SF2">
    <property type="entry name" value="HET DOMAIN PROTEIN (AFU_ORTHOLOGUE AFUA_1G17550)-RELATED"/>
    <property type="match status" value="1"/>
</dbReference>
<dbReference type="EMBL" id="JAQQWE010000006">
    <property type="protein sequence ID" value="KAK7947832.1"/>
    <property type="molecule type" value="Genomic_DNA"/>
</dbReference>
<proteinExistence type="predicted"/>
<dbReference type="GeneID" id="92078002"/>
<accession>A0ABR1Q6C0</accession>
<sequence length="704" mass="79113">MDHIQQPPDPLYAPIQVPRLDATPYDGQDFDGYPARQGWDESLLMVGHFSQFPAAATAALLQNWLYFGVLDEILGDLGAKANYSEHGQVTTAKLDANLSTCMELLKDNLRNGLQEARDRLARIQHALEQLSYFCSHTTVAGDIEDPAVSIWPLPAEVDFSLRVLGSYMSAGIFATLWHVQYDPFFTTLRFGGGQLPQSRMVAAGWCPSDTSMALEQLSPAAQYHASSLKRTVVRDHSSCSSEACVTSQVNTSAYTTKHTEDSCDCVSSGPPVEELLAIFDSGRVPLLTMKKEEDGITFRVRAYRPGCRYVAFSHVWSDGLGNPLRNQFPMCQVTRIWLLLDELDRLTSTLSLVNKGHASRLWGRQRGVSVPFWIDTLCIPVGPQYEFQRSRAIALMKDTYANAYQVLVLDAELEAVPMGDTTEMMMRISLSGWMRRLWTLQEGVLATRMYVKFKDGILDVACAKTELDNCEVPSGVTPGLTATYGTVPNQAARFYVSMSALRRDVLRLERGYEPKLFGRRREYIHYDDEKVKRGRMGSAVMEAFIASRYRTTSRQADEYICLASLLGWDTSGLSSVPANQRMKYLHSKQETLPQGILFASGPRMEEVGWRWAVTRFGHSRTHHRLSAPINDFTLAHRRDEGLTIAYPGFILPSSYEQKSVVKTVRVLADRAEQGRMRVKVFEMTLLEDGQYVASDEYNALRCVL</sequence>
<protein>
    <recommendedName>
        <fullName evidence="1">Heterokaryon incompatibility domain-containing protein</fullName>
    </recommendedName>
</protein>
<dbReference type="RefSeq" id="XP_066697338.1">
    <property type="nucleotide sequence ID" value="XM_066844940.1"/>
</dbReference>
<keyword evidence="3" id="KW-1185">Reference proteome</keyword>
<dbReference type="Pfam" id="PF06985">
    <property type="entry name" value="HET"/>
    <property type="match status" value="1"/>
</dbReference>
<reference evidence="2 3" key="1">
    <citation type="submission" date="2023-01" db="EMBL/GenBank/DDBJ databases">
        <title>Analysis of 21 Apiospora genomes using comparative genomics revels a genus with tremendous synthesis potential of carbohydrate active enzymes and secondary metabolites.</title>
        <authorList>
            <person name="Sorensen T."/>
        </authorList>
    </citation>
    <scope>NUCLEOTIDE SEQUENCE [LARGE SCALE GENOMIC DNA]</scope>
    <source>
        <strain evidence="2 3">CBS 24483</strain>
    </source>
</reference>
<evidence type="ECO:0000259" key="1">
    <source>
        <dbReference type="Pfam" id="PF06985"/>
    </source>
</evidence>
<comment type="caution">
    <text evidence="2">The sequence shown here is derived from an EMBL/GenBank/DDBJ whole genome shotgun (WGS) entry which is preliminary data.</text>
</comment>
<gene>
    <name evidence="2" type="ORF">PG986_008718</name>
</gene>
<evidence type="ECO:0000313" key="2">
    <source>
        <dbReference type="EMBL" id="KAK7947832.1"/>
    </source>
</evidence>
<feature type="domain" description="Heterokaryon incompatibility" evidence="1">
    <location>
        <begin position="309"/>
        <end position="409"/>
    </location>
</feature>
<dbReference type="InterPro" id="IPR010730">
    <property type="entry name" value="HET"/>
</dbReference>
<organism evidence="2 3">
    <name type="scientific">Apiospora aurea</name>
    <dbReference type="NCBI Taxonomy" id="335848"/>
    <lineage>
        <taxon>Eukaryota</taxon>
        <taxon>Fungi</taxon>
        <taxon>Dikarya</taxon>
        <taxon>Ascomycota</taxon>
        <taxon>Pezizomycotina</taxon>
        <taxon>Sordariomycetes</taxon>
        <taxon>Xylariomycetidae</taxon>
        <taxon>Amphisphaeriales</taxon>
        <taxon>Apiosporaceae</taxon>
        <taxon>Apiospora</taxon>
    </lineage>
</organism>
<dbReference type="PANTHER" id="PTHR39596">
    <property type="match status" value="1"/>
</dbReference>
<name>A0ABR1Q6C0_9PEZI</name>